<comment type="subcellular location">
    <subcellularLocation>
        <location evidence="1">Membrane</location>
        <topology evidence="1">Multi-pass membrane protein</topology>
    </subcellularLocation>
</comment>
<feature type="domain" description="Yip1" evidence="6">
    <location>
        <begin position="39"/>
        <end position="186"/>
    </location>
</feature>
<evidence type="ECO:0000256" key="1">
    <source>
        <dbReference type="ARBA" id="ARBA00004141"/>
    </source>
</evidence>
<dbReference type="GO" id="GO:0016020">
    <property type="term" value="C:membrane"/>
    <property type="evidence" value="ECO:0007669"/>
    <property type="project" value="UniProtKB-SubCell"/>
</dbReference>
<dbReference type="EMBL" id="FRCK01000003">
    <property type="protein sequence ID" value="SHM09099.1"/>
    <property type="molecule type" value="Genomic_DNA"/>
</dbReference>
<evidence type="ECO:0000313" key="8">
    <source>
        <dbReference type="Proteomes" id="UP000184444"/>
    </source>
</evidence>
<dbReference type="AlphaFoldDB" id="A0A1M7FZK4"/>
<dbReference type="STRING" id="53463.SAMN05444389_103317"/>
<name>A0A1M7FZK4_9RHOB</name>
<protein>
    <submittedName>
        <fullName evidence="7">Yip1 domain-containing protein</fullName>
    </submittedName>
</protein>
<dbReference type="Proteomes" id="UP000184444">
    <property type="component" value="Unassembled WGS sequence"/>
</dbReference>
<proteinExistence type="predicted"/>
<evidence type="ECO:0000256" key="3">
    <source>
        <dbReference type="ARBA" id="ARBA00022989"/>
    </source>
</evidence>
<keyword evidence="8" id="KW-1185">Reference proteome</keyword>
<reference evidence="8" key="1">
    <citation type="submission" date="2016-11" db="EMBL/GenBank/DDBJ databases">
        <authorList>
            <person name="Varghese N."/>
            <person name="Submissions S."/>
        </authorList>
    </citation>
    <scope>NUCLEOTIDE SEQUENCE [LARGE SCALE GENOMIC DNA]</scope>
    <source>
        <strain evidence="8">DSM 6637</strain>
    </source>
</reference>
<feature type="transmembrane region" description="Helical" evidence="5">
    <location>
        <begin position="142"/>
        <end position="163"/>
    </location>
</feature>
<gene>
    <name evidence="7" type="ORF">SAMN05444389_103317</name>
</gene>
<evidence type="ECO:0000256" key="5">
    <source>
        <dbReference type="SAM" id="Phobius"/>
    </source>
</evidence>
<evidence type="ECO:0000256" key="4">
    <source>
        <dbReference type="ARBA" id="ARBA00023136"/>
    </source>
</evidence>
<evidence type="ECO:0000313" key="7">
    <source>
        <dbReference type="EMBL" id="SHM09099.1"/>
    </source>
</evidence>
<keyword evidence="2 5" id="KW-0812">Transmembrane</keyword>
<evidence type="ECO:0000256" key="2">
    <source>
        <dbReference type="ARBA" id="ARBA00022692"/>
    </source>
</evidence>
<sequence length="202" mass="20552">MTAGGMKAGGMFELIRLTIRNPLGGWLVLAARNWTLADRWGLVFATAAASAILSWLGAQLLPASGGEAGLLAVLAASPMSMAGVQVASAALGAFLLSEVGRVFGGTGRFPDALLAVGWIEAIMVAFQVVQLLATLILPPLGALVGIASLLLAAYLMVGLTMAVHGFRNPLLVVMGILGTVMLASFLLSVLAATLNLFPGGPA</sequence>
<keyword evidence="3 5" id="KW-1133">Transmembrane helix</keyword>
<organism evidence="7 8">
    <name type="scientific">Paracoccus solventivorans</name>
    <dbReference type="NCBI Taxonomy" id="53463"/>
    <lineage>
        <taxon>Bacteria</taxon>
        <taxon>Pseudomonadati</taxon>
        <taxon>Pseudomonadota</taxon>
        <taxon>Alphaproteobacteria</taxon>
        <taxon>Rhodobacterales</taxon>
        <taxon>Paracoccaceae</taxon>
        <taxon>Paracoccus</taxon>
    </lineage>
</organism>
<dbReference type="Pfam" id="PF04893">
    <property type="entry name" value="Yip1"/>
    <property type="match status" value="1"/>
</dbReference>
<keyword evidence="4 5" id="KW-0472">Membrane</keyword>
<feature type="transmembrane region" description="Helical" evidence="5">
    <location>
        <begin position="112"/>
        <end position="136"/>
    </location>
</feature>
<feature type="transmembrane region" description="Helical" evidence="5">
    <location>
        <begin position="40"/>
        <end position="58"/>
    </location>
</feature>
<accession>A0A1M7FZK4</accession>
<feature type="transmembrane region" description="Helical" evidence="5">
    <location>
        <begin position="70"/>
        <end position="96"/>
    </location>
</feature>
<dbReference type="InterPro" id="IPR006977">
    <property type="entry name" value="Yip1_dom"/>
</dbReference>
<evidence type="ECO:0000259" key="6">
    <source>
        <dbReference type="Pfam" id="PF04893"/>
    </source>
</evidence>
<feature type="transmembrane region" description="Helical" evidence="5">
    <location>
        <begin position="170"/>
        <end position="197"/>
    </location>
</feature>